<keyword evidence="3" id="KW-0496">Mitochondrion</keyword>
<evidence type="ECO:0000256" key="3">
    <source>
        <dbReference type="ARBA" id="ARBA00023128"/>
    </source>
</evidence>
<dbReference type="Gene3D" id="1.10.287.110">
    <property type="entry name" value="DnaJ domain"/>
    <property type="match status" value="1"/>
</dbReference>
<evidence type="ECO:0000313" key="5">
    <source>
        <dbReference type="Ensembl" id="ENSOMYP00000015220.2"/>
    </source>
</evidence>
<keyword evidence="6" id="KW-1185">Reference proteome</keyword>
<evidence type="ECO:0000256" key="1">
    <source>
        <dbReference type="ARBA" id="ARBA00004273"/>
    </source>
</evidence>
<dbReference type="GO" id="GO:0001671">
    <property type="term" value="F:ATPase activator activity"/>
    <property type="evidence" value="ECO:0007669"/>
    <property type="project" value="TreeGrafter"/>
</dbReference>
<name>A0A8C7P016_ONCMY</name>
<reference evidence="5" key="3">
    <citation type="submission" date="2025-09" db="UniProtKB">
        <authorList>
            <consortium name="Ensembl"/>
        </authorList>
    </citation>
    <scope>IDENTIFICATION</scope>
</reference>
<evidence type="ECO:0008006" key="7">
    <source>
        <dbReference type="Google" id="ProtNLM"/>
    </source>
</evidence>
<accession>A0A8C7P016</accession>
<evidence type="ECO:0000256" key="2">
    <source>
        <dbReference type="ARBA" id="ARBA00022792"/>
    </source>
</evidence>
<dbReference type="SUPFAM" id="SSF46565">
    <property type="entry name" value="Chaperone J-domain"/>
    <property type="match status" value="1"/>
</dbReference>
<keyword evidence="4" id="KW-0472">Membrane</keyword>
<dbReference type="Ensembl" id="ENSOMYT00000016818.2">
    <property type="protein sequence ID" value="ENSOMYP00000015220.2"/>
    <property type="gene ID" value="ENSOMYG00000007502.2"/>
</dbReference>
<keyword evidence="2" id="KW-0999">Mitochondrion inner membrane</keyword>
<reference evidence="5" key="1">
    <citation type="submission" date="2020-07" db="EMBL/GenBank/DDBJ databases">
        <title>A long reads based de novo assembly of the rainbow trout Arlee double haploid line genome.</title>
        <authorList>
            <person name="Gao G."/>
            <person name="Palti Y."/>
        </authorList>
    </citation>
    <scope>NUCLEOTIDE SEQUENCE [LARGE SCALE GENOMIC DNA]</scope>
</reference>
<reference evidence="5" key="2">
    <citation type="submission" date="2025-08" db="UniProtKB">
        <authorList>
            <consortium name="Ensembl"/>
        </authorList>
    </citation>
    <scope>IDENTIFICATION</scope>
</reference>
<sequence length="116" mass="12267">SHSVCLSVGLTDCVSNKAVCGSKELLNPSQQLISLKSFSSHHYNGGFDQKITKKEASLVLGISPTNTKSKVRDAHRRIMVLNHPGSPSVATSINAVTLGYVLGSGNTVSISFHVFG</sequence>
<dbReference type="InterPro" id="IPR036869">
    <property type="entry name" value="J_dom_sf"/>
</dbReference>
<evidence type="ECO:0000256" key="4">
    <source>
        <dbReference type="ARBA" id="ARBA00023136"/>
    </source>
</evidence>
<evidence type="ECO:0000313" key="6">
    <source>
        <dbReference type="Proteomes" id="UP000694395"/>
    </source>
</evidence>
<dbReference type="PANTHER" id="PTHR12763">
    <property type="match status" value="1"/>
</dbReference>
<dbReference type="AlphaFoldDB" id="A0A8C7P016"/>
<protein>
    <recommendedName>
        <fullName evidence="7">J domain-containing protein</fullName>
    </recommendedName>
</protein>
<organism evidence="5 6">
    <name type="scientific">Oncorhynchus mykiss</name>
    <name type="common">Rainbow trout</name>
    <name type="synonym">Salmo gairdneri</name>
    <dbReference type="NCBI Taxonomy" id="8022"/>
    <lineage>
        <taxon>Eukaryota</taxon>
        <taxon>Metazoa</taxon>
        <taxon>Chordata</taxon>
        <taxon>Craniata</taxon>
        <taxon>Vertebrata</taxon>
        <taxon>Euteleostomi</taxon>
        <taxon>Actinopterygii</taxon>
        <taxon>Neopterygii</taxon>
        <taxon>Teleostei</taxon>
        <taxon>Protacanthopterygii</taxon>
        <taxon>Salmoniformes</taxon>
        <taxon>Salmonidae</taxon>
        <taxon>Salmoninae</taxon>
        <taxon>Oncorhynchus</taxon>
    </lineage>
</organism>
<dbReference type="PANTHER" id="PTHR12763:SF7">
    <property type="entry name" value="DNAJ HOMOLOG SUBFAMILY C MEMBER 15"/>
    <property type="match status" value="1"/>
</dbReference>
<proteinExistence type="predicted"/>
<comment type="subcellular location">
    <subcellularLocation>
        <location evidence="1">Mitochondrion inner membrane</location>
    </subcellularLocation>
</comment>
<dbReference type="Proteomes" id="UP000694395">
    <property type="component" value="Chromosome 3"/>
</dbReference>
<dbReference type="GO" id="GO:0001405">
    <property type="term" value="C:PAM complex, Tim23 associated import motor"/>
    <property type="evidence" value="ECO:0007669"/>
    <property type="project" value="TreeGrafter"/>
</dbReference>
<dbReference type="GO" id="GO:0030150">
    <property type="term" value="P:protein import into mitochondrial matrix"/>
    <property type="evidence" value="ECO:0007669"/>
    <property type="project" value="TreeGrafter"/>
</dbReference>